<accession>A0ABX0MS14</accession>
<evidence type="ECO:0000313" key="2">
    <source>
        <dbReference type="Proteomes" id="UP000610594"/>
    </source>
</evidence>
<organism evidence="1 2">
    <name type="scientific">Massilia genomosp. 1</name>
    <dbReference type="NCBI Taxonomy" id="2609280"/>
    <lineage>
        <taxon>Bacteria</taxon>
        <taxon>Pseudomonadati</taxon>
        <taxon>Pseudomonadota</taxon>
        <taxon>Betaproteobacteria</taxon>
        <taxon>Burkholderiales</taxon>
        <taxon>Oxalobacteraceae</taxon>
        <taxon>Telluria group</taxon>
        <taxon>Massilia</taxon>
    </lineage>
</organism>
<dbReference type="EMBL" id="WHJF01000030">
    <property type="protein sequence ID" value="NHZ63298.1"/>
    <property type="molecule type" value="Genomic_DNA"/>
</dbReference>
<evidence type="ECO:0000313" key="1">
    <source>
        <dbReference type="EMBL" id="NHZ63298.1"/>
    </source>
</evidence>
<name>A0ABX0MS14_9BURK</name>
<sequence length="273" mass="28851">MSGTFQVSLPATAAPVVVGIANPPSQLLLFAGIATNSKGQILGNCDEDTSRMTLTLHLNRTATRILQHSSTAALASISSDEGEWQVAVDASEVRLDPATGEILLVVELAATGESMGFLDGATCVYIDRISYTAHVLVDIQAPLIAGTVRWRASDFAAHGWPALAVVAGYWITTPASPGSLFGSSTWVVVATGILEQPILVDGTYSADYVIQGVPFGRPVQVLLTSLPNFVASAPSASPGFWREHNLLDPIMLTPGQPQQLNVDFIANTIFPPR</sequence>
<comment type="caution">
    <text evidence="1">The sequence shown here is derived from an EMBL/GenBank/DDBJ whole genome shotgun (WGS) entry which is preliminary data.</text>
</comment>
<dbReference type="Proteomes" id="UP000610594">
    <property type="component" value="Unassembled WGS sequence"/>
</dbReference>
<reference evidence="1 2" key="1">
    <citation type="submission" date="2019-10" db="EMBL/GenBank/DDBJ databases">
        <title>Taxonomy of Antarctic Massilia spp.: description of Massilia rubra sp. nov., Massilia aquatica sp. nov., Massilia mucilaginosa sp. nov., Massilia frigida sp. nov. isolated from streams, lakes and regoliths.</title>
        <authorList>
            <person name="Holochova P."/>
            <person name="Sedlacek I."/>
            <person name="Kralova S."/>
            <person name="Maslanova I."/>
            <person name="Busse H.-J."/>
            <person name="Stankova E."/>
            <person name="Vrbovska V."/>
            <person name="Kovarovic V."/>
            <person name="Bartak M."/>
            <person name="Svec P."/>
            <person name="Pantucek R."/>
        </authorList>
    </citation>
    <scope>NUCLEOTIDE SEQUENCE [LARGE SCALE GENOMIC DNA]</scope>
    <source>
        <strain evidence="1 2">CCM 8694</strain>
    </source>
</reference>
<protein>
    <submittedName>
        <fullName evidence="1">Uncharacterized protein</fullName>
    </submittedName>
</protein>
<dbReference type="RefSeq" id="WP_167237417.1">
    <property type="nucleotide sequence ID" value="NZ_WHJF01000030.1"/>
</dbReference>
<proteinExistence type="predicted"/>
<keyword evidence="2" id="KW-1185">Reference proteome</keyword>
<gene>
    <name evidence="1" type="ORF">F1735_13445</name>
</gene>